<gene>
    <name evidence="1" type="ORF">OL231_11720</name>
</gene>
<dbReference type="RefSeq" id="WP_264860381.1">
    <property type="nucleotide sequence ID" value="NZ_CP110230.1"/>
</dbReference>
<evidence type="ECO:0000313" key="2">
    <source>
        <dbReference type="Proteomes" id="UP001163262"/>
    </source>
</evidence>
<accession>A0AA46W918</accession>
<organism evidence="1 2">
    <name type="scientific">Capnocytophaga ochracea</name>
    <dbReference type="NCBI Taxonomy" id="1018"/>
    <lineage>
        <taxon>Bacteria</taxon>
        <taxon>Pseudomonadati</taxon>
        <taxon>Bacteroidota</taxon>
        <taxon>Flavobacteriia</taxon>
        <taxon>Flavobacteriales</taxon>
        <taxon>Flavobacteriaceae</taxon>
        <taxon>Capnocytophaga</taxon>
    </lineage>
</organism>
<dbReference type="AlphaFoldDB" id="A0AA46W918"/>
<sequence>MKTLNKNDIQNVMDIQNLLSFDTYYTLLNENTNDEQKYKQAKREFIRRQSQLLITDGAEFICGVHKGSFRTNYQWDTINDKGVGRQCDVLPENFTFTDGFQILSIGTWQRIGSTTTFNEEYPILFRSTIQITGKMPGNNPPETYNLQFLNAGQNFSYEDTIDQAYEQSVLSEEEGNNKQEEAQPSADCTVRFSLDTSKDNNFGFDSYEVSKKGCKDKEKLKSVYKKLEPFREEYLMPWVSLAQYRYAILKVAVKGKYKEITFKEPKSYFTFEPATITPETQQVKITCNDTITEKEYKVEVLADGKVAGGLMFVENSVKKLKLPINWYNVVVNPTDLGDLSGIVKKEYIEAYCKKAFTPALIQVEINEIKTPIDLSKVISTFVNKAENKVQNSYLFGSLLCYAVPRTPYQISLFTTFLKREKEAGDLINYNNGVTLHSTVIQKEDRNALNNFIDESVARSLSKSPNNIDHSYPQDEEFCMMFLANDPSKIQPRVEIPHELMHALGLEHTFEEKEHPNKEHIFRKGSTKNYMDYDNTKETTFKWQWDILRKSPYVKLLILIFTLLFSSCKVMSDKELQTISCVCNDSITQEDKKLPIPPPERVKNDSLDISISNGWYQKDWCEAYLKYIDNLKTKERKIIYYDLSGNIKQVITFFPNERIGREFFFDEQGNVKEVINHDEGWNICAFQVFAIAKKYAGNNYHKKDPIFQLCKDKYKGKEVWKISYKNKRYRWRSLYIDKNNGRILKVERG</sequence>
<reference evidence="1" key="1">
    <citation type="submission" date="2022-10" db="EMBL/GenBank/DDBJ databases">
        <title>Complete genome sequence of Capnocytophaga ochracea KCOM 2812 isolated from actinomycosis lesion.</title>
        <authorList>
            <person name="Kook J.-K."/>
            <person name="Park S.-N."/>
            <person name="Lim Y.K."/>
        </authorList>
    </citation>
    <scope>NUCLEOTIDE SEQUENCE</scope>
    <source>
        <strain evidence="1">KCOM 28121</strain>
    </source>
</reference>
<dbReference type="Proteomes" id="UP001163262">
    <property type="component" value="Chromosome"/>
</dbReference>
<evidence type="ECO:0000313" key="1">
    <source>
        <dbReference type="EMBL" id="UZD40820.1"/>
    </source>
</evidence>
<proteinExistence type="predicted"/>
<name>A0AA46W918_CAPOC</name>
<dbReference type="EMBL" id="CP110230">
    <property type="protein sequence ID" value="UZD40820.1"/>
    <property type="molecule type" value="Genomic_DNA"/>
</dbReference>
<protein>
    <submittedName>
        <fullName evidence="1">Peptidase</fullName>
    </submittedName>
</protein>